<name>A0A1F2WNI3_9ACTN</name>
<reference evidence="1 2" key="1">
    <citation type="journal article" date="2016" name="Nat. Commun.">
        <title>Thousands of microbial genomes shed light on interconnected biogeochemical processes in an aquifer system.</title>
        <authorList>
            <person name="Anantharaman K."/>
            <person name="Brown C.T."/>
            <person name="Hug L.A."/>
            <person name="Sharon I."/>
            <person name="Castelle C.J."/>
            <person name="Probst A.J."/>
            <person name="Thomas B.C."/>
            <person name="Singh A."/>
            <person name="Wilkins M.J."/>
            <person name="Karaoz U."/>
            <person name="Brodie E.L."/>
            <person name="Williams K.H."/>
            <person name="Hubbard S.S."/>
            <person name="Banfield J.F."/>
        </authorList>
    </citation>
    <scope>NUCLEOTIDE SEQUENCE [LARGE SCALE GENOMIC DNA]</scope>
</reference>
<evidence type="ECO:0000313" key="2">
    <source>
        <dbReference type="Proteomes" id="UP000177876"/>
    </source>
</evidence>
<comment type="caution">
    <text evidence="1">The sequence shown here is derived from an EMBL/GenBank/DDBJ whole genome shotgun (WGS) entry which is preliminary data.</text>
</comment>
<dbReference type="Proteomes" id="UP000177876">
    <property type="component" value="Unassembled WGS sequence"/>
</dbReference>
<gene>
    <name evidence="1" type="ORF">A2Y75_01455</name>
</gene>
<dbReference type="STRING" id="1797197.A2Y75_01455"/>
<evidence type="ECO:0000313" key="1">
    <source>
        <dbReference type="EMBL" id="OFW58402.1"/>
    </source>
</evidence>
<protein>
    <submittedName>
        <fullName evidence="1">Uncharacterized protein</fullName>
    </submittedName>
</protein>
<accession>A0A1F2WNI3</accession>
<sequence length="177" mass="19034">MLAIILSIAVSASGDPYILRTGADTTLSAEQGTTLQTLVSTRFSGVTYSSIYQIDCHSEDDIKPWVCDVDLWATPSWADIRTSLLVGATWVPGRGGSYNTWLVRTTKSFTASAAWRTHAQSIWADLSASPMLRLTYTRTNGTGSFVAHLDYKRSMNQAGIAAAVNAGETLVPDGVTP</sequence>
<dbReference type="EMBL" id="MELK01000023">
    <property type="protein sequence ID" value="OFW58402.1"/>
    <property type="molecule type" value="Genomic_DNA"/>
</dbReference>
<dbReference type="AlphaFoldDB" id="A0A1F2WNI3"/>
<proteinExistence type="predicted"/>
<organism evidence="1 2">
    <name type="scientific">Candidatus Solincola sediminis</name>
    <dbReference type="NCBI Taxonomy" id="1797199"/>
    <lineage>
        <taxon>Bacteria</taxon>
        <taxon>Bacillati</taxon>
        <taxon>Actinomycetota</taxon>
        <taxon>Candidatus Geothermincolia</taxon>
        <taxon>Candidatus Geothermincolales</taxon>
        <taxon>Candidatus Geothermincolaceae</taxon>
        <taxon>Candidatus Solincola</taxon>
    </lineage>
</organism>